<evidence type="ECO:0000256" key="1">
    <source>
        <dbReference type="SAM" id="MobiDB-lite"/>
    </source>
</evidence>
<feature type="compositionally biased region" description="Pro residues" evidence="1">
    <location>
        <begin position="354"/>
        <end position="371"/>
    </location>
</feature>
<evidence type="ECO:0000313" key="3">
    <source>
        <dbReference type="Proteomes" id="UP001221142"/>
    </source>
</evidence>
<sequence length="646" mass="68603">MDCSPVPPLGSETLMSLPVAFLAGSRGQSFENDQEVRFLDYQASYREKHRPPLPCPPYPTDPTVRAREGLPTLFVPGPHPAAAPNPFLCKSVASIKANYGSIPSHQLVAALVDALDDAERTLNFLLQPCTPVARPPALSTHSSPFGALTPRPTPHLFSSTPIGSETFPSTPPICLPSKATSFFLPTSVPATTPLKNSSNTNPPTSSSLSSARTQSSSWCHPNPFSTTSSSSPFGSASISDTGVVTKAAFVPSTAPTSLVNKATSFSPPIFGARPFAPPLLQERSKTNNNPFNIAATSSSARNPSPFSTRDIIPALGVGPSTTPAFNHATPAPRSNIRIDVDTPSVLGKRVESGSPPPSPPRTKPMPHPDPLSLPVSASESTETAAPARDSSSVFQRLLKPAAPCAKPDSYGVDRASDVPAVGPPLVVVDRASFSWPPPAPVVGDGEFQLFGFGCHGDGGGGGTGVARSASASVGGTWARNSQSANQVHQSENGKGSNDVQKWKRSSGSMEEVPMEEVWGRIVSRSEGWYRMARTSVNEATPTTQDLTSGRWAGMGMHADEMAVRDYGSEYRRGVEERAVPSWSGSARVDVDVPTISVMAQRDEWEEEDMVMSEGEEEEEKAEEGPEGGEEEEEEDQLEEDQLELHG</sequence>
<feature type="region of interest" description="Disordered" evidence="1">
    <location>
        <begin position="326"/>
        <end position="391"/>
    </location>
</feature>
<dbReference type="AlphaFoldDB" id="A0AAD7BQ88"/>
<keyword evidence="3" id="KW-1185">Reference proteome</keyword>
<feature type="compositionally biased region" description="Acidic residues" evidence="1">
    <location>
        <begin position="603"/>
        <end position="646"/>
    </location>
</feature>
<dbReference type="EMBL" id="JARKIF010000011">
    <property type="protein sequence ID" value="KAJ7626955.1"/>
    <property type="molecule type" value="Genomic_DNA"/>
</dbReference>
<feature type="region of interest" description="Disordered" evidence="1">
    <location>
        <begin position="190"/>
        <end position="237"/>
    </location>
</feature>
<feature type="compositionally biased region" description="Polar residues" evidence="1">
    <location>
        <begin position="478"/>
        <end position="499"/>
    </location>
</feature>
<feature type="region of interest" description="Disordered" evidence="1">
    <location>
        <begin position="476"/>
        <end position="508"/>
    </location>
</feature>
<organism evidence="2 3">
    <name type="scientific">Roridomyces roridus</name>
    <dbReference type="NCBI Taxonomy" id="1738132"/>
    <lineage>
        <taxon>Eukaryota</taxon>
        <taxon>Fungi</taxon>
        <taxon>Dikarya</taxon>
        <taxon>Basidiomycota</taxon>
        <taxon>Agaricomycotina</taxon>
        <taxon>Agaricomycetes</taxon>
        <taxon>Agaricomycetidae</taxon>
        <taxon>Agaricales</taxon>
        <taxon>Marasmiineae</taxon>
        <taxon>Mycenaceae</taxon>
        <taxon>Roridomyces</taxon>
    </lineage>
</organism>
<accession>A0AAD7BQ88</accession>
<feature type="region of interest" description="Disordered" evidence="1">
    <location>
        <begin position="599"/>
        <end position="646"/>
    </location>
</feature>
<protein>
    <submittedName>
        <fullName evidence="2">Uncharacterized protein</fullName>
    </submittedName>
</protein>
<name>A0AAD7BQ88_9AGAR</name>
<reference evidence="2" key="1">
    <citation type="submission" date="2023-03" db="EMBL/GenBank/DDBJ databases">
        <title>Massive genome expansion in bonnet fungi (Mycena s.s.) driven by repeated elements and novel gene families across ecological guilds.</title>
        <authorList>
            <consortium name="Lawrence Berkeley National Laboratory"/>
            <person name="Harder C.B."/>
            <person name="Miyauchi S."/>
            <person name="Viragh M."/>
            <person name="Kuo A."/>
            <person name="Thoen E."/>
            <person name="Andreopoulos B."/>
            <person name="Lu D."/>
            <person name="Skrede I."/>
            <person name="Drula E."/>
            <person name="Henrissat B."/>
            <person name="Morin E."/>
            <person name="Kohler A."/>
            <person name="Barry K."/>
            <person name="LaButti K."/>
            <person name="Morin E."/>
            <person name="Salamov A."/>
            <person name="Lipzen A."/>
            <person name="Mereny Z."/>
            <person name="Hegedus B."/>
            <person name="Baldrian P."/>
            <person name="Stursova M."/>
            <person name="Weitz H."/>
            <person name="Taylor A."/>
            <person name="Grigoriev I.V."/>
            <person name="Nagy L.G."/>
            <person name="Martin F."/>
            <person name="Kauserud H."/>
        </authorList>
    </citation>
    <scope>NUCLEOTIDE SEQUENCE</scope>
    <source>
        <strain evidence="2">9284</strain>
    </source>
</reference>
<feature type="region of interest" description="Disordered" evidence="1">
    <location>
        <begin position="137"/>
        <end position="162"/>
    </location>
</feature>
<feature type="compositionally biased region" description="Low complexity" evidence="1">
    <location>
        <begin position="191"/>
        <end position="237"/>
    </location>
</feature>
<gene>
    <name evidence="2" type="ORF">FB45DRAFT_1081922</name>
</gene>
<proteinExistence type="predicted"/>
<evidence type="ECO:0000313" key="2">
    <source>
        <dbReference type="EMBL" id="KAJ7626955.1"/>
    </source>
</evidence>
<feature type="compositionally biased region" description="Low complexity" evidence="1">
    <location>
        <begin position="376"/>
        <end position="385"/>
    </location>
</feature>
<dbReference type="Proteomes" id="UP001221142">
    <property type="component" value="Unassembled WGS sequence"/>
</dbReference>
<comment type="caution">
    <text evidence="2">The sequence shown here is derived from an EMBL/GenBank/DDBJ whole genome shotgun (WGS) entry which is preliminary data.</text>
</comment>